<dbReference type="AlphaFoldDB" id="A0A4Y2Q207"/>
<dbReference type="Gene3D" id="3.30.420.10">
    <property type="entry name" value="Ribonuclease H-like superfamily/Ribonuclease H"/>
    <property type="match status" value="1"/>
</dbReference>
<gene>
    <name evidence="1" type="ORF">AVEN_173678_1</name>
</gene>
<sequence>MVCISLTAGHSAAHRRWAQEHLRWGRAECSNVLFTDVSYFSVQSGNRRIIIWRARGTGNNPAFVHESAQFGGGGVIVWDSVSINARTDLYTRVGRKTLFFEIAILIGRKGFSLGSINRV</sequence>
<keyword evidence="2" id="KW-1185">Reference proteome</keyword>
<comment type="caution">
    <text evidence="1">The sequence shown here is derived from an EMBL/GenBank/DDBJ whole genome shotgun (WGS) entry which is preliminary data.</text>
</comment>
<evidence type="ECO:0000313" key="1">
    <source>
        <dbReference type="EMBL" id="GBN56910.1"/>
    </source>
</evidence>
<dbReference type="OrthoDB" id="25402at2759"/>
<accession>A0A4Y2Q207</accession>
<name>A0A4Y2Q207_ARAVE</name>
<dbReference type="Proteomes" id="UP000499080">
    <property type="component" value="Unassembled WGS sequence"/>
</dbReference>
<proteinExistence type="predicted"/>
<dbReference type="InterPro" id="IPR036397">
    <property type="entry name" value="RNaseH_sf"/>
</dbReference>
<dbReference type="EMBL" id="BGPR01136014">
    <property type="protein sequence ID" value="GBN56910.1"/>
    <property type="molecule type" value="Genomic_DNA"/>
</dbReference>
<protein>
    <submittedName>
        <fullName evidence="1">Uncharacterized protein</fullName>
    </submittedName>
</protein>
<dbReference type="GO" id="GO:0003676">
    <property type="term" value="F:nucleic acid binding"/>
    <property type="evidence" value="ECO:0007669"/>
    <property type="project" value="InterPro"/>
</dbReference>
<evidence type="ECO:0000313" key="2">
    <source>
        <dbReference type="Proteomes" id="UP000499080"/>
    </source>
</evidence>
<organism evidence="1 2">
    <name type="scientific">Araneus ventricosus</name>
    <name type="common">Orbweaver spider</name>
    <name type="synonym">Epeira ventricosa</name>
    <dbReference type="NCBI Taxonomy" id="182803"/>
    <lineage>
        <taxon>Eukaryota</taxon>
        <taxon>Metazoa</taxon>
        <taxon>Ecdysozoa</taxon>
        <taxon>Arthropoda</taxon>
        <taxon>Chelicerata</taxon>
        <taxon>Arachnida</taxon>
        <taxon>Araneae</taxon>
        <taxon>Araneomorphae</taxon>
        <taxon>Entelegynae</taxon>
        <taxon>Araneoidea</taxon>
        <taxon>Araneidae</taxon>
        <taxon>Araneus</taxon>
    </lineage>
</organism>
<reference evidence="1 2" key="1">
    <citation type="journal article" date="2019" name="Sci. Rep.">
        <title>Orb-weaving spider Araneus ventricosus genome elucidates the spidroin gene catalogue.</title>
        <authorList>
            <person name="Kono N."/>
            <person name="Nakamura H."/>
            <person name="Ohtoshi R."/>
            <person name="Moran D.A.P."/>
            <person name="Shinohara A."/>
            <person name="Yoshida Y."/>
            <person name="Fujiwara M."/>
            <person name="Mori M."/>
            <person name="Tomita M."/>
            <person name="Arakawa K."/>
        </authorList>
    </citation>
    <scope>NUCLEOTIDE SEQUENCE [LARGE SCALE GENOMIC DNA]</scope>
</reference>